<organism evidence="1 2">
    <name type="scientific">Catharanthus roseus</name>
    <name type="common">Madagascar periwinkle</name>
    <name type="synonym">Vinca rosea</name>
    <dbReference type="NCBI Taxonomy" id="4058"/>
    <lineage>
        <taxon>Eukaryota</taxon>
        <taxon>Viridiplantae</taxon>
        <taxon>Streptophyta</taxon>
        <taxon>Embryophyta</taxon>
        <taxon>Tracheophyta</taxon>
        <taxon>Spermatophyta</taxon>
        <taxon>Magnoliopsida</taxon>
        <taxon>eudicotyledons</taxon>
        <taxon>Gunneridae</taxon>
        <taxon>Pentapetalae</taxon>
        <taxon>asterids</taxon>
        <taxon>lamiids</taxon>
        <taxon>Gentianales</taxon>
        <taxon>Apocynaceae</taxon>
        <taxon>Rauvolfioideae</taxon>
        <taxon>Vinceae</taxon>
        <taxon>Catharanthinae</taxon>
        <taxon>Catharanthus</taxon>
    </lineage>
</organism>
<dbReference type="Proteomes" id="UP001060085">
    <property type="component" value="Linkage Group LG01"/>
</dbReference>
<gene>
    <name evidence="1" type="ORF">M9H77_02925</name>
</gene>
<proteinExistence type="predicted"/>
<keyword evidence="2" id="KW-1185">Reference proteome</keyword>
<name>A0ACC0C9S1_CATRO</name>
<sequence>MVMEAMVRMLTEEATIEIDIPPIGVKWVVVTPLLMLKLLIISLMKIFVRIALMMFIKDHGSHAYKDQNCGREIKHEGLNGENGYASVKKSNYFIPSARC</sequence>
<protein>
    <submittedName>
        <fullName evidence="1">Uncharacterized protein</fullName>
    </submittedName>
</protein>
<evidence type="ECO:0000313" key="1">
    <source>
        <dbReference type="EMBL" id="KAI5681697.1"/>
    </source>
</evidence>
<reference evidence="2" key="1">
    <citation type="journal article" date="2023" name="Nat. Plants">
        <title>Single-cell RNA sequencing provides a high-resolution roadmap for understanding the multicellular compartmentation of specialized metabolism.</title>
        <authorList>
            <person name="Sun S."/>
            <person name="Shen X."/>
            <person name="Li Y."/>
            <person name="Li Y."/>
            <person name="Wang S."/>
            <person name="Li R."/>
            <person name="Zhang H."/>
            <person name="Shen G."/>
            <person name="Guo B."/>
            <person name="Wei J."/>
            <person name="Xu J."/>
            <person name="St-Pierre B."/>
            <person name="Chen S."/>
            <person name="Sun C."/>
        </authorList>
    </citation>
    <scope>NUCLEOTIDE SEQUENCE [LARGE SCALE GENOMIC DNA]</scope>
</reference>
<accession>A0ACC0C9S1</accession>
<evidence type="ECO:0000313" key="2">
    <source>
        <dbReference type="Proteomes" id="UP001060085"/>
    </source>
</evidence>
<dbReference type="EMBL" id="CM044701">
    <property type="protein sequence ID" value="KAI5681697.1"/>
    <property type="molecule type" value="Genomic_DNA"/>
</dbReference>
<comment type="caution">
    <text evidence="1">The sequence shown here is derived from an EMBL/GenBank/DDBJ whole genome shotgun (WGS) entry which is preliminary data.</text>
</comment>